<evidence type="ECO:0000256" key="6">
    <source>
        <dbReference type="ARBA" id="ARBA00022827"/>
    </source>
</evidence>
<dbReference type="SUPFAM" id="SSF143631">
    <property type="entry name" value="ApbE-like"/>
    <property type="match status" value="1"/>
</dbReference>
<comment type="caution">
    <text evidence="13">The sequence shown here is derived from an EMBL/GenBank/DDBJ whole genome shotgun (WGS) entry which is preliminary data.</text>
</comment>
<comment type="cofactor">
    <cofactor evidence="11">
        <name>Mg(2+)</name>
        <dbReference type="ChEBI" id="CHEBI:18420"/>
    </cofactor>
    <cofactor evidence="11">
        <name>Mn(2+)</name>
        <dbReference type="ChEBI" id="CHEBI:29035"/>
    </cofactor>
    <text evidence="11">Magnesium. Can also use manganese.</text>
</comment>
<dbReference type="eggNOG" id="COG1477">
    <property type="taxonomic scope" value="Bacteria"/>
</dbReference>
<comment type="subcellular location">
    <subcellularLocation>
        <location evidence="12">Cell inner membrane</location>
        <topology evidence="12">Lipid-anchor</topology>
        <orientation evidence="12">Periplasmic side</orientation>
    </subcellularLocation>
</comment>
<dbReference type="PIRSF" id="PIRSF006268">
    <property type="entry name" value="ApbE"/>
    <property type="match status" value="1"/>
</dbReference>
<dbReference type="Pfam" id="PF02424">
    <property type="entry name" value="ApbE"/>
    <property type="match status" value="1"/>
</dbReference>
<feature type="binding site" evidence="11">
    <location>
        <position position="176"/>
    </location>
    <ligand>
        <name>Mg(2+)</name>
        <dbReference type="ChEBI" id="CHEBI:18420"/>
    </ligand>
</feature>
<evidence type="ECO:0000256" key="8">
    <source>
        <dbReference type="ARBA" id="ARBA00031306"/>
    </source>
</evidence>
<dbReference type="EMBL" id="JPMD01000041">
    <property type="protein sequence ID" value="KEZ85175.1"/>
    <property type="molecule type" value="Genomic_DNA"/>
</dbReference>
<keyword evidence="4 10" id="KW-0808">Transferase</keyword>
<evidence type="ECO:0000256" key="12">
    <source>
        <dbReference type="RuleBase" id="RU363002"/>
    </source>
</evidence>
<dbReference type="PANTHER" id="PTHR30040">
    <property type="entry name" value="THIAMINE BIOSYNTHESIS LIPOPROTEIN APBE"/>
    <property type="match status" value="1"/>
</dbReference>
<evidence type="ECO:0000256" key="9">
    <source>
        <dbReference type="ARBA" id="ARBA00048540"/>
    </source>
</evidence>
<keyword evidence="14" id="KW-1185">Reference proteome</keyword>
<keyword evidence="12" id="KW-0997">Cell inner membrane</keyword>
<dbReference type="GO" id="GO:0005886">
    <property type="term" value="C:plasma membrane"/>
    <property type="evidence" value="ECO:0007669"/>
    <property type="project" value="UniProtKB-SubCell"/>
</dbReference>
<evidence type="ECO:0000256" key="10">
    <source>
        <dbReference type="PIRNR" id="PIRNR006268"/>
    </source>
</evidence>
<evidence type="ECO:0000256" key="11">
    <source>
        <dbReference type="PIRSR" id="PIRSR006268-2"/>
    </source>
</evidence>
<comment type="similarity">
    <text evidence="10 12">Belongs to the ApbE family.</text>
</comment>
<keyword evidence="6 10" id="KW-0274">FAD</keyword>
<dbReference type="GO" id="GO:0046872">
    <property type="term" value="F:metal ion binding"/>
    <property type="evidence" value="ECO:0007669"/>
    <property type="project" value="UniProtKB-UniRule"/>
</dbReference>
<dbReference type="Gene3D" id="3.10.520.10">
    <property type="entry name" value="ApbE-like domains"/>
    <property type="match status" value="1"/>
</dbReference>
<reference evidence="13 14" key="1">
    <citation type="submission" date="2014-07" db="EMBL/GenBank/DDBJ databases">
        <title>Draft genome of Clostridium sulfidigenes 113A isolated from sediments associated with methane hydrate from Krishna Godavari basin.</title>
        <authorList>
            <person name="Honkalas V.S."/>
            <person name="Dabir A.P."/>
            <person name="Arora P."/>
            <person name="Dhakephalkar P.K."/>
        </authorList>
    </citation>
    <scope>NUCLEOTIDE SEQUENCE [LARGE SCALE GENOMIC DNA]</scope>
    <source>
        <strain evidence="13 14">113A</strain>
    </source>
</reference>
<accession>A0A084J891</accession>
<keyword evidence="5 10" id="KW-0479">Metal-binding</keyword>
<protein>
    <recommendedName>
        <fullName evidence="2 10">FAD:protein FMN transferase</fullName>
        <ecNumber evidence="1 10">2.7.1.180</ecNumber>
    </recommendedName>
    <alternativeName>
        <fullName evidence="8 10">Flavin transferase</fullName>
    </alternativeName>
</protein>
<gene>
    <name evidence="13" type="ORF">IO99_16320</name>
</gene>
<comment type="function">
    <text evidence="12">Flavin transferase that catalyzes the transfer of the FMN moiety of FAD and its covalent binding to the hydroxyl group of a threonine residue in a target flavoprotein.</text>
</comment>
<feature type="binding site" evidence="11">
    <location>
        <position position="290"/>
    </location>
    <ligand>
        <name>Mg(2+)</name>
        <dbReference type="ChEBI" id="CHEBI:18420"/>
    </ligand>
</feature>
<name>A0A084J891_9CLOT</name>
<evidence type="ECO:0000256" key="1">
    <source>
        <dbReference type="ARBA" id="ARBA00011955"/>
    </source>
</evidence>
<dbReference type="Proteomes" id="UP000028542">
    <property type="component" value="Unassembled WGS sequence"/>
</dbReference>
<dbReference type="InterPro" id="IPR024932">
    <property type="entry name" value="ApbE"/>
</dbReference>
<dbReference type="RefSeq" id="WP_035135096.1">
    <property type="nucleotide sequence ID" value="NZ_JPMD01000041.1"/>
</dbReference>
<evidence type="ECO:0000256" key="7">
    <source>
        <dbReference type="ARBA" id="ARBA00022842"/>
    </source>
</evidence>
<dbReference type="STRING" id="318464.IO99_16320"/>
<dbReference type="AlphaFoldDB" id="A0A084J891"/>
<evidence type="ECO:0000313" key="14">
    <source>
        <dbReference type="Proteomes" id="UP000028542"/>
    </source>
</evidence>
<dbReference type="PROSITE" id="PS51257">
    <property type="entry name" value="PROKAR_LIPOPROTEIN"/>
    <property type="match status" value="1"/>
</dbReference>
<keyword evidence="12" id="KW-0472">Membrane</keyword>
<feature type="binding site" evidence="11">
    <location>
        <position position="294"/>
    </location>
    <ligand>
        <name>Mg(2+)</name>
        <dbReference type="ChEBI" id="CHEBI:18420"/>
    </ligand>
</feature>
<dbReference type="EC" id="2.7.1.180" evidence="1 10"/>
<evidence type="ECO:0000256" key="4">
    <source>
        <dbReference type="ARBA" id="ARBA00022679"/>
    </source>
</evidence>
<dbReference type="InterPro" id="IPR003374">
    <property type="entry name" value="ApbE-like_sf"/>
</dbReference>
<sequence length="346" mass="37973">MKLFKKLSCILVLFITIIIVAGCANQRLPIKPITKTELVIGTVCTITIYDKSDTTIIDESFARLRELENILSISKSNTELDEVNNMAGIEPVEVSNDTFNVVKKGLEYSKLSGGSLDITIGPLVKLWGIGTDNAKLPSEKEINEKKALIDYNKIQIDESKKSIFLKDSNMIIDLGAIAKGYAADEIVKILKNAEVSSAIIDLGGNIYVLGDKIDGTPWKVGVQNPEKSGSDTIGFVSVSNKSIVTSGVYERYFEQDGKNYHHILSPDTGYPYDNNILGVSILSNNSIDGDSLSTTLFALGVDEGLKLINSLDDVEAIFITKNHELYLTNGFKKAFTLTNNNYEIKE</sequence>
<keyword evidence="12" id="KW-1003">Cell membrane</keyword>
<evidence type="ECO:0000313" key="13">
    <source>
        <dbReference type="EMBL" id="KEZ85175.1"/>
    </source>
</evidence>
<evidence type="ECO:0000256" key="5">
    <source>
        <dbReference type="ARBA" id="ARBA00022723"/>
    </source>
</evidence>
<proteinExistence type="inferred from homology"/>
<organism evidence="13 14">
    <name type="scientific">Clostridium sulfidigenes</name>
    <dbReference type="NCBI Taxonomy" id="318464"/>
    <lineage>
        <taxon>Bacteria</taxon>
        <taxon>Bacillati</taxon>
        <taxon>Bacillota</taxon>
        <taxon>Clostridia</taxon>
        <taxon>Eubacteriales</taxon>
        <taxon>Clostridiaceae</taxon>
        <taxon>Clostridium</taxon>
    </lineage>
</organism>
<dbReference type="GO" id="GO:0016740">
    <property type="term" value="F:transferase activity"/>
    <property type="evidence" value="ECO:0007669"/>
    <property type="project" value="UniProtKB-UniRule"/>
</dbReference>
<keyword evidence="7 10" id="KW-0460">Magnesium</keyword>
<keyword evidence="3 10" id="KW-0285">Flavoprotein</keyword>
<comment type="catalytic activity">
    <reaction evidence="9 10 12">
        <text>L-threonyl-[protein] + FAD = FMN-L-threonyl-[protein] + AMP + H(+)</text>
        <dbReference type="Rhea" id="RHEA:36847"/>
        <dbReference type="Rhea" id="RHEA-COMP:11060"/>
        <dbReference type="Rhea" id="RHEA-COMP:11061"/>
        <dbReference type="ChEBI" id="CHEBI:15378"/>
        <dbReference type="ChEBI" id="CHEBI:30013"/>
        <dbReference type="ChEBI" id="CHEBI:57692"/>
        <dbReference type="ChEBI" id="CHEBI:74257"/>
        <dbReference type="ChEBI" id="CHEBI:456215"/>
        <dbReference type="EC" id="2.7.1.180"/>
    </reaction>
</comment>
<keyword evidence="12" id="KW-0449">Lipoprotein</keyword>
<evidence type="ECO:0000256" key="2">
    <source>
        <dbReference type="ARBA" id="ARBA00016337"/>
    </source>
</evidence>
<evidence type="ECO:0000256" key="3">
    <source>
        <dbReference type="ARBA" id="ARBA00022630"/>
    </source>
</evidence>
<dbReference type="PANTHER" id="PTHR30040:SF2">
    <property type="entry name" value="FAD:PROTEIN FMN TRANSFERASE"/>
    <property type="match status" value="1"/>
</dbReference>